<evidence type="ECO:0000313" key="2">
    <source>
        <dbReference type="Proteomes" id="UP000191933"/>
    </source>
</evidence>
<protein>
    <submittedName>
        <fullName evidence="1">Uncharacterized protein</fullName>
    </submittedName>
</protein>
<dbReference type="EMBL" id="FBVY01000012">
    <property type="protein sequence ID" value="CUW90773.1"/>
    <property type="molecule type" value="Genomic_DNA"/>
</dbReference>
<organism evidence="1 2">
    <name type="scientific">Agrobacterium genomosp. 2 str. CFBP 5494</name>
    <dbReference type="NCBI Taxonomy" id="1183436"/>
    <lineage>
        <taxon>Bacteria</taxon>
        <taxon>Pseudomonadati</taxon>
        <taxon>Pseudomonadota</taxon>
        <taxon>Alphaproteobacteria</taxon>
        <taxon>Hyphomicrobiales</taxon>
        <taxon>Rhizobiaceae</taxon>
        <taxon>Rhizobium/Agrobacterium group</taxon>
        <taxon>Agrobacterium</taxon>
        <taxon>Agrobacterium tumefaciens complex</taxon>
    </lineage>
</organism>
<sequence>MKNANHWNGAIYTDEFAGINTNLTVF</sequence>
<name>A0A9W5B0G2_9HYPH</name>
<keyword evidence="2" id="KW-1185">Reference proteome</keyword>
<proteinExistence type="predicted"/>
<comment type="caution">
    <text evidence="1">The sequence shown here is derived from an EMBL/GenBank/DDBJ whole genome shotgun (WGS) entry which is preliminary data.</text>
</comment>
<evidence type="ECO:0000313" key="1">
    <source>
        <dbReference type="EMBL" id="CUW90773.1"/>
    </source>
</evidence>
<dbReference type="AlphaFoldDB" id="A0A9W5B0G2"/>
<reference evidence="1 2" key="1">
    <citation type="submission" date="2016-01" db="EMBL/GenBank/DDBJ databases">
        <authorList>
            <person name="Regsiter A."/>
            <person name="william w."/>
        </authorList>
    </citation>
    <scope>NUCLEOTIDE SEQUENCE [LARGE SCALE GENOMIC DNA]</scope>
    <source>
        <strain evidence="1 2">CFBP 5494</strain>
    </source>
</reference>
<gene>
    <name evidence="1" type="ORF">AGR2A_Cc20060</name>
</gene>
<dbReference type="Proteomes" id="UP000191933">
    <property type="component" value="Unassembled WGS sequence"/>
</dbReference>
<accession>A0A9W5B0G2</accession>